<keyword evidence="5 10" id="KW-0067">ATP-binding</keyword>
<dbReference type="RefSeq" id="WP_007016762.1">
    <property type="nucleotide sequence ID" value="NZ_AAQH01000027.1"/>
</dbReference>
<dbReference type="OrthoDB" id="9801978at2"/>
<evidence type="ECO:0000259" key="12">
    <source>
        <dbReference type="Pfam" id="PF01225"/>
    </source>
</evidence>
<comment type="similarity">
    <text evidence="10">Belongs to the MurCDEF family. MurF subfamily.</text>
</comment>
<dbReference type="SUPFAM" id="SSF63418">
    <property type="entry name" value="MurE/MurF N-terminal domain"/>
    <property type="match status" value="1"/>
</dbReference>
<keyword evidence="9 10" id="KW-0961">Cell wall biogenesis/degradation</keyword>
<dbReference type="AlphaFoldDB" id="Q1MYB6"/>
<evidence type="ECO:0000256" key="5">
    <source>
        <dbReference type="ARBA" id="ARBA00022840"/>
    </source>
</evidence>
<keyword evidence="3 10" id="KW-0132">Cell division</keyword>
<dbReference type="Proteomes" id="UP000004263">
    <property type="component" value="Unassembled WGS sequence"/>
</dbReference>
<dbReference type="InterPro" id="IPR000713">
    <property type="entry name" value="Mur_ligase_N"/>
</dbReference>
<dbReference type="GO" id="GO:0008766">
    <property type="term" value="F:UDP-N-acetylmuramoylalanyl-D-glutamyl-2,6-diaminopimelate-D-alanyl-D-alanine ligase activity"/>
    <property type="evidence" value="ECO:0007669"/>
    <property type="project" value="RHEA"/>
</dbReference>
<dbReference type="GO" id="GO:0008360">
    <property type="term" value="P:regulation of cell shape"/>
    <property type="evidence" value="ECO:0007669"/>
    <property type="project" value="UniProtKB-KW"/>
</dbReference>
<dbReference type="GO" id="GO:0051301">
    <property type="term" value="P:cell division"/>
    <property type="evidence" value="ECO:0007669"/>
    <property type="project" value="UniProtKB-KW"/>
</dbReference>
<evidence type="ECO:0000256" key="8">
    <source>
        <dbReference type="ARBA" id="ARBA00023306"/>
    </source>
</evidence>
<dbReference type="NCBIfam" id="TIGR01143">
    <property type="entry name" value="murF"/>
    <property type="match status" value="1"/>
</dbReference>
<comment type="pathway">
    <text evidence="10 11">Cell wall biogenesis; peptidoglycan biosynthesis.</text>
</comment>
<evidence type="ECO:0000256" key="7">
    <source>
        <dbReference type="ARBA" id="ARBA00022984"/>
    </source>
</evidence>
<dbReference type="InterPro" id="IPR051046">
    <property type="entry name" value="MurCDEF_CellWall_CoF430Synth"/>
</dbReference>
<protein>
    <recommendedName>
        <fullName evidence="10 11">UDP-N-acetylmuramoyl-tripeptide--D-alanyl-D-alanine ligase</fullName>
        <ecNumber evidence="10 11">6.3.2.10</ecNumber>
    </recommendedName>
    <alternativeName>
        <fullName evidence="10">D-alanyl-D-alanine-adding enzyme</fullName>
    </alternativeName>
</protein>
<dbReference type="STRING" id="207949.RED65_03010"/>
<feature type="binding site" evidence="10">
    <location>
        <begin position="108"/>
        <end position="114"/>
    </location>
    <ligand>
        <name>ATP</name>
        <dbReference type="ChEBI" id="CHEBI:30616"/>
    </ligand>
</feature>
<dbReference type="Gene3D" id="3.40.1190.10">
    <property type="entry name" value="Mur-like, catalytic domain"/>
    <property type="match status" value="1"/>
</dbReference>
<sequence>MIGAIRLADVADFLDAKHRGANIPFQSVSTDTRTLQPGDLFVALIGDRFDGHEYVQQAIEKGASAVLISKRMEVTVPFLQVADTTEALGRLGLYNRLRFENPVVAITGSSGKTTVKGMMATLLRQQNEVLVTRGNLNNHIGAPLTLLRLSDSDDYAVIELGASGLGEIAYTAELARPTVSILTNAGNAHLEGFGSVEGIVKTKGEIIDALADDGVAVLNADSPYFEEWQKRAGSRRVISFGETLSADIRATDIQSNANGCCAFTLHINDEQSQVQLSVMGKHNVFNALACAAACVALDMPPKLIVSGLQLFEGVEGRLLEKQGLNGSRIIDDSYNANPASVRAAVDVLASRSSHTIFVLGDMAELGVETHLAHAEVGAYAREAGIDEFFALGEFSRKAADAFGDNAHWFASHDNLIRFLTKKLNKDVTVLVKGSRSSHMDRVVNDIVEHNQD</sequence>
<keyword evidence="6 10" id="KW-0133">Cell shape</keyword>
<dbReference type="SUPFAM" id="SSF53244">
    <property type="entry name" value="MurD-like peptide ligases, peptide-binding domain"/>
    <property type="match status" value="1"/>
</dbReference>
<name>Q1MYB6_9GAMM</name>
<dbReference type="GO" id="GO:0047480">
    <property type="term" value="F:UDP-N-acetylmuramoyl-tripeptide-D-alanyl-D-alanine ligase activity"/>
    <property type="evidence" value="ECO:0007669"/>
    <property type="project" value="UniProtKB-UniRule"/>
</dbReference>
<dbReference type="GO" id="GO:0005737">
    <property type="term" value="C:cytoplasm"/>
    <property type="evidence" value="ECO:0007669"/>
    <property type="project" value="UniProtKB-SubCell"/>
</dbReference>
<evidence type="ECO:0000259" key="14">
    <source>
        <dbReference type="Pfam" id="PF08245"/>
    </source>
</evidence>
<keyword evidence="2 10" id="KW-0436">Ligase</keyword>
<dbReference type="Pfam" id="PF01225">
    <property type="entry name" value="Mur_ligase"/>
    <property type="match status" value="1"/>
</dbReference>
<keyword evidence="8 10" id="KW-0131">Cell cycle</keyword>
<gene>
    <name evidence="10" type="primary">murF</name>
    <name evidence="15" type="ORF">RED65_03010</name>
</gene>
<keyword evidence="4 10" id="KW-0547">Nucleotide-binding</keyword>
<keyword evidence="16" id="KW-1185">Reference proteome</keyword>
<dbReference type="InterPro" id="IPR013221">
    <property type="entry name" value="Mur_ligase_cen"/>
</dbReference>
<dbReference type="Pfam" id="PF08245">
    <property type="entry name" value="Mur_ligase_M"/>
    <property type="match status" value="1"/>
</dbReference>
<dbReference type="HOGENOM" id="CLU_031507_4_0_6"/>
<dbReference type="Gene3D" id="3.40.1390.10">
    <property type="entry name" value="MurE/MurF, N-terminal domain"/>
    <property type="match status" value="1"/>
</dbReference>
<dbReference type="GO" id="GO:0071555">
    <property type="term" value="P:cell wall organization"/>
    <property type="evidence" value="ECO:0007669"/>
    <property type="project" value="UniProtKB-KW"/>
</dbReference>
<comment type="catalytic activity">
    <reaction evidence="10 11">
        <text>D-alanyl-D-alanine + UDP-N-acetyl-alpha-D-muramoyl-L-alanyl-gamma-D-glutamyl-meso-2,6-diaminopimelate + ATP = UDP-N-acetyl-alpha-D-muramoyl-L-alanyl-gamma-D-glutamyl-meso-2,6-diaminopimeloyl-D-alanyl-D-alanine + ADP + phosphate + H(+)</text>
        <dbReference type="Rhea" id="RHEA:28374"/>
        <dbReference type="ChEBI" id="CHEBI:15378"/>
        <dbReference type="ChEBI" id="CHEBI:30616"/>
        <dbReference type="ChEBI" id="CHEBI:43474"/>
        <dbReference type="ChEBI" id="CHEBI:57822"/>
        <dbReference type="ChEBI" id="CHEBI:61386"/>
        <dbReference type="ChEBI" id="CHEBI:83905"/>
        <dbReference type="ChEBI" id="CHEBI:456216"/>
        <dbReference type="EC" id="6.3.2.10"/>
    </reaction>
</comment>
<proteinExistence type="inferred from homology"/>
<dbReference type="Gene3D" id="3.90.190.20">
    <property type="entry name" value="Mur ligase, C-terminal domain"/>
    <property type="match status" value="1"/>
</dbReference>
<evidence type="ECO:0000256" key="6">
    <source>
        <dbReference type="ARBA" id="ARBA00022960"/>
    </source>
</evidence>
<dbReference type="InterPro" id="IPR036615">
    <property type="entry name" value="Mur_ligase_C_dom_sf"/>
</dbReference>
<evidence type="ECO:0000256" key="2">
    <source>
        <dbReference type="ARBA" id="ARBA00022598"/>
    </source>
</evidence>
<comment type="function">
    <text evidence="10 11">Involved in cell wall formation. Catalyzes the final step in the synthesis of UDP-N-acetylmuramoyl-pentapeptide, the precursor of murein.</text>
</comment>
<dbReference type="InterPro" id="IPR005863">
    <property type="entry name" value="UDP-N-AcMur_synth"/>
</dbReference>
<organism evidence="15 16">
    <name type="scientific">Bermanella marisrubri</name>
    <dbReference type="NCBI Taxonomy" id="207949"/>
    <lineage>
        <taxon>Bacteria</taxon>
        <taxon>Pseudomonadati</taxon>
        <taxon>Pseudomonadota</taxon>
        <taxon>Gammaproteobacteria</taxon>
        <taxon>Oceanospirillales</taxon>
        <taxon>Oceanospirillaceae</taxon>
        <taxon>Bermanella</taxon>
    </lineage>
</organism>
<dbReference type="InterPro" id="IPR036565">
    <property type="entry name" value="Mur-like_cat_sf"/>
</dbReference>
<dbReference type="GO" id="GO:0009252">
    <property type="term" value="P:peptidoglycan biosynthetic process"/>
    <property type="evidence" value="ECO:0007669"/>
    <property type="project" value="UniProtKB-UniRule"/>
</dbReference>
<keyword evidence="7 10" id="KW-0573">Peptidoglycan synthesis</keyword>
<comment type="subcellular location">
    <subcellularLocation>
        <location evidence="10 11">Cytoplasm</location>
    </subcellularLocation>
</comment>
<reference evidence="15 16" key="1">
    <citation type="submission" date="2006-03" db="EMBL/GenBank/DDBJ databases">
        <authorList>
            <person name="Pinhassi J."/>
            <person name="Pedros-Alio C."/>
            <person name="Ferriera S."/>
            <person name="Johnson J."/>
            <person name="Kravitz S."/>
            <person name="Halpern A."/>
            <person name="Remington K."/>
            <person name="Beeson K."/>
            <person name="Tran B."/>
            <person name="Rogers Y.-H."/>
            <person name="Friedman R."/>
            <person name="Venter J.C."/>
        </authorList>
    </citation>
    <scope>NUCLEOTIDE SEQUENCE [LARGE SCALE GENOMIC DNA]</scope>
    <source>
        <strain evidence="15 16">RED65</strain>
    </source>
</reference>
<evidence type="ECO:0000256" key="3">
    <source>
        <dbReference type="ARBA" id="ARBA00022618"/>
    </source>
</evidence>
<dbReference type="HAMAP" id="MF_02019">
    <property type="entry name" value="MurF"/>
    <property type="match status" value="1"/>
</dbReference>
<dbReference type="EC" id="6.3.2.10" evidence="10 11"/>
<dbReference type="PANTHER" id="PTHR43024:SF1">
    <property type="entry name" value="UDP-N-ACETYLMURAMOYL-TRIPEPTIDE--D-ALANYL-D-ALANINE LIGASE"/>
    <property type="match status" value="1"/>
</dbReference>
<evidence type="ECO:0000259" key="13">
    <source>
        <dbReference type="Pfam" id="PF02875"/>
    </source>
</evidence>
<feature type="domain" description="Mur ligase N-terminal catalytic" evidence="12">
    <location>
        <begin position="26"/>
        <end position="89"/>
    </location>
</feature>
<dbReference type="Pfam" id="PF02875">
    <property type="entry name" value="Mur_ligase_C"/>
    <property type="match status" value="1"/>
</dbReference>
<feature type="domain" description="Mur ligase central" evidence="14">
    <location>
        <begin position="106"/>
        <end position="294"/>
    </location>
</feature>
<evidence type="ECO:0000256" key="9">
    <source>
        <dbReference type="ARBA" id="ARBA00023316"/>
    </source>
</evidence>
<comment type="caution">
    <text evidence="15">The sequence shown here is derived from an EMBL/GenBank/DDBJ whole genome shotgun (WGS) entry which is preliminary data.</text>
</comment>
<evidence type="ECO:0000256" key="4">
    <source>
        <dbReference type="ARBA" id="ARBA00022741"/>
    </source>
</evidence>
<dbReference type="UniPathway" id="UPA00219"/>
<feature type="domain" description="Mur ligase C-terminal" evidence="13">
    <location>
        <begin position="319"/>
        <end position="435"/>
    </location>
</feature>
<dbReference type="InterPro" id="IPR004101">
    <property type="entry name" value="Mur_ligase_C"/>
</dbReference>
<dbReference type="GO" id="GO:0005524">
    <property type="term" value="F:ATP binding"/>
    <property type="evidence" value="ECO:0007669"/>
    <property type="project" value="UniProtKB-UniRule"/>
</dbReference>
<evidence type="ECO:0000256" key="1">
    <source>
        <dbReference type="ARBA" id="ARBA00022490"/>
    </source>
</evidence>
<evidence type="ECO:0000256" key="10">
    <source>
        <dbReference type="HAMAP-Rule" id="MF_02019"/>
    </source>
</evidence>
<evidence type="ECO:0000313" key="16">
    <source>
        <dbReference type="Proteomes" id="UP000004263"/>
    </source>
</evidence>
<dbReference type="InterPro" id="IPR035911">
    <property type="entry name" value="MurE/MurF_N"/>
</dbReference>
<accession>Q1MYB6</accession>
<dbReference type="EMBL" id="AAQH01000027">
    <property type="protein sequence ID" value="EAT10951.1"/>
    <property type="molecule type" value="Genomic_DNA"/>
</dbReference>
<evidence type="ECO:0000256" key="11">
    <source>
        <dbReference type="RuleBase" id="RU004136"/>
    </source>
</evidence>
<dbReference type="PANTHER" id="PTHR43024">
    <property type="entry name" value="UDP-N-ACETYLMURAMOYL-TRIPEPTIDE--D-ALANYL-D-ALANINE LIGASE"/>
    <property type="match status" value="1"/>
</dbReference>
<dbReference type="SUPFAM" id="SSF53623">
    <property type="entry name" value="MurD-like peptide ligases, catalytic domain"/>
    <property type="match status" value="1"/>
</dbReference>
<evidence type="ECO:0000313" key="15">
    <source>
        <dbReference type="EMBL" id="EAT10951.1"/>
    </source>
</evidence>
<keyword evidence="1 10" id="KW-0963">Cytoplasm</keyword>